<dbReference type="Proteomes" id="UP000598350">
    <property type="component" value="Unassembled WGS sequence"/>
</dbReference>
<organism evidence="2 3">
    <name type="scientific">Maribacter arenosus</name>
    <dbReference type="NCBI Taxonomy" id="1854708"/>
    <lineage>
        <taxon>Bacteria</taxon>
        <taxon>Pseudomonadati</taxon>
        <taxon>Bacteroidota</taxon>
        <taxon>Flavobacteriia</taxon>
        <taxon>Flavobacteriales</taxon>
        <taxon>Flavobacteriaceae</taxon>
        <taxon>Maribacter</taxon>
    </lineage>
</organism>
<evidence type="ECO:0000313" key="2">
    <source>
        <dbReference type="EMBL" id="MBD0849544.1"/>
    </source>
</evidence>
<reference evidence="2 3" key="1">
    <citation type="submission" date="2020-05" db="EMBL/GenBank/DDBJ databases">
        <title>The draft genome sequence of Maribacter arenosus CAU 1321.</title>
        <authorList>
            <person name="Mu L."/>
        </authorList>
    </citation>
    <scope>NUCLEOTIDE SEQUENCE [LARGE SCALE GENOMIC DNA]</scope>
    <source>
        <strain evidence="2 3">CAU 1321</strain>
    </source>
</reference>
<gene>
    <name evidence="2" type="ORF">HPE63_02600</name>
</gene>
<feature type="region of interest" description="Disordered" evidence="1">
    <location>
        <begin position="47"/>
        <end position="68"/>
    </location>
</feature>
<feature type="compositionally biased region" description="Polar residues" evidence="1">
    <location>
        <begin position="51"/>
        <end position="68"/>
    </location>
</feature>
<sequence length="68" mass="7669">MRLNSNNVFERKTMNFLSPQIEALSKKKIKEEAPLAKRVNSCGIFQDYGSGYSNPKQNGKTSDSNELD</sequence>
<evidence type="ECO:0000313" key="3">
    <source>
        <dbReference type="Proteomes" id="UP000598350"/>
    </source>
</evidence>
<dbReference type="RefSeq" id="WP_188313168.1">
    <property type="nucleotide sequence ID" value="NZ_JABTCG010000001.1"/>
</dbReference>
<comment type="caution">
    <text evidence="2">The sequence shown here is derived from an EMBL/GenBank/DDBJ whole genome shotgun (WGS) entry which is preliminary data.</text>
</comment>
<accession>A0ABR7V767</accession>
<dbReference type="EMBL" id="JABTCG010000001">
    <property type="protein sequence ID" value="MBD0849544.1"/>
    <property type="molecule type" value="Genomic_DNA"/>
</dbReference>
<evidence type="ECO:0000256" key="1">
    <source>
        <dbReference type="SAM" id="MobiDB-lite"/>
    </source>
</evidence>
<proteinExistence type="predicted"/>
<protein>
    <submittedName>
        <fullName evidence="2">Uncharacterized protein</fullName>
    </submittedName>
</protein>
<name>A0ABR7V767_9FLAO</name>
<keyword evidence="3" id="KW-1185">Reference proteome</keyword>